<accession>A0A315EPK6</accession>
<dbReference type="InterPro" id="IPR013766">
    <property type="entry name" value="Thioredoxin_domain"/>
</dbReference>
<dbReference type="EMBL" id="NESP01000001">
    <property type="protein sequence ID" value="PUE58768.1"/>
    <property type="molecule type" value="Genomic_DNA"/>
</dbReference>
<dbReference type="InterPro" id="IPR036249">
    <property type="entry name" value="Thioredoxin-like_sf"/>
</dbReference>
<evidence type="ECO:0000313" key="3">
    <source>
        <dbReference type="Proteomes" id="UP000251341"/>
    </source>
</evidence>
<dbReference type="AlphaFoldDB" id="A0A315EPK6"/>
<gene>
    <name evidence="2" type="ORF">B9Z44_03660</name>
</gene>
<keyword evidence="3" id="KW-1185">Reference proteome</keyword>
<comment type="caution">
    <text evidence="2">The sequence shown here is derived from an EMBL/GenBank/DDBJ whole genome shotgun (WGS) entry which is preliminary data.</text>
</comment>
<dbReference type="Gene3D" id="3.40.30.10">
    <property type="entry name" value="Glutaredoxin"/>
    <property type="match status" value="1"/>
</dbReference>
<name>A0A315EPK6_9BURK</name>
<reference evidence="2 3" key="1">
    <citation type="submission" date="2017-04" db="EMBL/GenBank/DDBJ databases">
        <title>Unexpected and diverse lifestyles within the genus Limnohabitans.</title>
        <authorList>
            <person name="Kasalicky V."/>
            <person name="Mehrshad M."/>
            <person name="Andrei S.-A."/>
            <person name="Salcher M."/>
            <person name="Kratochvilova H."/>
            <person name="Simek K."/>
            <person name="Ghai R."/>
        </authorList>
    </citation>
    <scope>NUCLEOTIDE SEQUENCE [LARGE SCALE GENOMIC DNA]</scope>
    <source>
        <strain evidence="2 3">MWH-C5</strain>
    </source>
</reference>
<organism evidence="2 3">
    <name type="scientific">Limnohabitans curvus</name>
    <dbReference type="NCBI Taxonomy" id="323423"/>
    <lineage>
        <taxon>Bacteria</taxon>
        <taxon>Pseudomonadati</taxon>
        <taxon>Pseudomonadota</taxon>
        <taxon>Betaproteobacteria</taxon>
        <taxon>Burkholderiales</taxon>
        <taxon>Comamonadaceae</taxon>
        <taxon>Limnohabitans</taxon>
    </lineage>
</organism>
<dbReference type="RefSeq" id="WP_108401735.1">
    <property type="nucleotide sequence ID" value="NZ_NESP01000001.1"/>
</dbReference>
<dbReference type="SUPFAM" id="SSF52833">
    <property type="entry name" value="Thioredoxin-like"/>
    <property type="match status" value="1"/>
</dbReference>
<protein>
    <recommendedName>
        <fullName evidence="1">Thioredoxin domain-containing protein</fullName>
    </recommendedName>
</protein>
<dbReference type="Pfam" id="PF00085">
    <property type="entry name" value="Thioredoxin"/>
    <property type="match status" value="1"/>
</dbReference>
<sequence>MSETPPRLLVACFCAAWCRTCDDYVQVMDALKLQYAKPVEFAWVDIEDQAEVLDNVDVENFPTLLISDAQQVYFWGTVLPHAATASQLIDRVLSGDIRVTNAPDILQLDHRLRSSLFS</sequence>
<feature type="domain" description="Thioredoxin" evidence="1">
    <location>
        <begin position="8"/>
        <end position="71"/>
    </location>
</feature>
<dbReference type="Proteomes" id="UP000251341">
    <property type="component" value="Unassembled WGS sequence"/>
</dbReference>
<evidence type="ECO:0000259" key="1">
    <source>
        <dbReference type="Pfam" id="PF00085"/>
    </source>
</evidence>
<proteinExistence type="predicted"/>
<evidence type="ECO:0000313" key="2">
    <source>
        <dbReference type="EMBL" id="PUE58768.1"/>
    </source>
</evidence>